<feature type="transmembrane region" description="Helical" evidence="1">
    <location>
        <begin position="12"/>
        <end position="29"/>
    </location>
</feature>
<feature type="transmembrane region" description="Helical" evidence="1">
    <location>
        <begin position="149"/>
        <end position="170"/>
    </location>
</feature>
<comment type="caution">
    <text evidence="2">The sequence shown here is derived from an EMBL/GenBank/DDBJ whole genome shotgun (WGS) entry which is preliminary data.</text>
</comment>
<name>A0ABW4ZRT2_9BACL</name>
<keyword evidence="1" id="KW-1133">Transmembrane helix</keyword>
<gene>
    <name evidence="2" type="ORF">ACFSOY_00610</name>
</gene>
<reference evidence="3" key="1">
    <citation type="journal article" date="2019" name="Int. J. Syst. Evol. Microbiol.">
        <title>The Global Catalogue of Microorganisms (GCM) 10K type strain sequencing project: providing services to taxonomists for standard genome sequencing and annotation.</title>
        <authorList>
            <consortium name="The Broad Institute Genomics Platform"/>
            <consortium name="The Broad Institute Genome Sequencing Center for Infectious Disease"/>
            <person name="Wu L."/>
            <person name="Ma J."/>
        </authorList>
    </citation>
    <scope>NUCLEOTIDE SEQUENCE [LARGE SCALE GENOMIC DNA]</scope>
    <source>
        <strain evidence="3">CGMCC 1.13574</strain>
    </source>
</reference>
<dbReference type="Proteomes" id="UP001597343">
    <property type="component" value="Unassembled WGS sequence"/>
</dbReference>
<proteinExistence type="predicted"/>
<feature type="transmembrane region" description="Helical" evidence="1">
    <location>
        <begin position="176"/>
        <end position="195"/>
    </location>
</feature>
<dbReference type="RefSeq" id="WP_386043301.1">
    <property type="nucleotide sequence ID" value="NZ_JBHUIO010000002.1"/>
</dbReference>
<keyword evidence="3" id="KW-1185">Reference proteome</keyword>
<accession>A0ABW4ZRT2</accession>
<dbReference type="EMBL" id="JBHUIO010000002">
    <property type="protein sequence ID" value="MFD2168517.1"/>
    <property type="molecule type" value="Genomic_DNA"/>
</dbReference>
<evidence type="ECO:0000313" key="2">
    <source>
        <dbReference type="EMBL" id="MFD2168517.1"/>
    </source>
</evidence>
<evidence type="ECO:0008006" key="4">
    <source>
        <dbReference type="Google" id="ProtNLM"/>
    </source>
</evidence>
<evidence type="ECO:0000313" key="3">
    <source>
        <dbReference type="Proteomes" id="UP001597343"/>
    </source>
</evidence>
<keyword evidence="1" id="KW-0472">Membrane</keyword>
<organism evidence="2 3">
    <name type="scientific">Tumebacillus lipolyticus</name>
    <dbReference type="NCBI Taxonomy" id="1280370"/>
    <lineage>
        <taxon>Bacteria</taxon>
        <taxon>Bacillati</taxon>
        <taxon>Bacillota</taxon>
        <taxon>Bacilli</taxon>
        <taxon>Bacillales</taxon>
        <taxon>Alicyclobacillaceae</taxon>
        <taxon>Tumebacillus</taxon>
    </lineage>
</organism>
<feature type="transmembrane region" description="Helical" evidence="1">
    <location>
        <begin position="50"/>
        <end position="79"/>
    </location>
</feature>
<protein>
    <recommendedName>
        <fullName evidence="4">CDP-alcohol phosphatidyltransferase family protein</fullName>
    </recommendedName>
</protein>
<evidence type="ECO:0000256" key="1">
    <source>
        <dbReference type="SAM" id="Phobius"/>
    </source>
</evidence>
<sequence>MFIAWSSLFVEWFGIVLAGLVIKLMDDWLDVEFDQCIGRHTLAIRLGRACLPYSLLGFGLALALAPDVALTLFLASYAIGMGHDLREKMPTKLPGWVESLAAVSFSVWATDIRLTVWALFVMTTIQLLDDLMDLQNDRRSGQNNLANRFGFVEVTLLMFICLLASILLSSLKTVEVLLAAPFVHMLLALFGGLGIRGRREEG</sequence>
<keyword evidence="1" id="KW-0812">Transmembrane</keyword>